<evidence type="ECO:0000259" key="3">
    <source>
        <dbReference type="Pfam" id="PF00144"/>
    </source>
</evidence>
<feature type="repeat" description="ANK" evidence="1">
    <location>
        <begin position="518"/>
        <end position="550"/>
    </location>
</feature>
<gene>
    <name evidence="4" type="primary">mask</name>
    <name evidence="4" type="ORF">AK812_SmicGene9188</name>
</gene>
<dbReference type="AlphaFoldDB" id="A0A1Q9EIX3"/>
<proteinExistence type="predicted"/>
<feature type="region of interest" description="Disordered" evidence="2">
    <location>
        <begin position="954"/>
        <end position="1019"/>
    </location>
</feature>
<protein>
    <submittedName>
        <fullName evidence="4">Ankyrin repeat and KH domain-containing protein mask</fullName>
    </submittedName>
</protein>
<feature type="repeat" description="ANK" evidence="1">
    <location>
        <begin position="617"/>
        <end position="649"/>
    </location>
</feature>
<keyword evidence="5" id="KW-1185">Reference proteome</keyword>
<dbReference type="CDD" id="cd17039">
    <property type="entry name" value="Ubl_ubiquitin_like"/>
    <property type="match status" value="1"/>
</dbReference>
<reference evidence="4 5" key="1">
    <citation type="submission" date="2016-02" db="EMBL/GenBank/DDBJ databases">
        <title>Genome analysis of coral dinoflagellate symbionts highlights evolutionary adaptations to a symbiotic lifestyle.</title>
        <authorList>
            <person name="Aranda M."/>
            <person name="Li Y."/>
            <person name="Liew Y.J."/>
            <person name="Baumgarten S."/>
            <person name="Simakov O."/>
            <person name="Wilson M."/>
            <person name="Piel J."/>
            <person name="Ashoor H."/>
            <person name="Bougouffa S."/>
            <person name="Bajic V.B."/>
            <person name="Ryu T."/>
            <person name="Ravasi T."/>
            <person name="Bayer T."/>
            <person name="Micklem G."/>
            <person name="Kim H."/>
            <person name="Bhak J."/>
            <person name="Lajeunesse T.C."/>
            <person name="Voolstra C.R."/>
        </authorList>
    </citation>
    <scope>NUCLEOTIDE SEQUENCE [LARGE SCALE GENOMIC DNA]</scope>
    <source>
        <strain evidence="4 5">CCMP2467</strain>
    </source>
</reference>
<dbReference type="SUPFAM" id="SSF48403">
    <property type="entry name" value="Ankyrin repeat"/>
    <property type="match status" value="1"/>
</dbReference>
<feature type="repeat" description="ANK" evidence="1">
    <location>
        <begin position="485"/>
        <end position="517"/>
    </location>
</feature>
<dbReference type="GO" id="GO:0019887">
    <property type="term" value="F:protein kinase regulator activity"/>
    <property type="evidence" value="ECO:0007669"/>
    <property type="project" value="TreeGrafter"/>
</dbReference>
<dbReference type="Pfam" id="PF13857">
    <property type="entry name" value="Ank_5"/>
    <property type="match status" value="2"/>
</dbReference>
<feature type="repeat" description="ANK" evidence="1">
    <location>
        <begin position="318"/>
        <end position="350"/>
    </location>
</feature>
<feature type="repeat" description="ANK" evidence="1">
    <location>
        <begin position="385"/>
        <end position="417"/>
    </location>
</feature>
<dbReference type="Pfam" id="PF00144">
    <property type="entry name" value="Beta-lactamase"/>
    <property type="match status" value="1"/>
</dbReference>
<feature type="region of interest" description="Disordered" evidence="2">
    <location>
        <begin position="1202"/>
        <end position="1224"/>
    </location>
</feature>
<dbReference type="InterPro" id="IPR012338">
    <property type="entry name" value="Beta-lactam/transpept-like"/>
</dbReference>
<feature type="repeat" description="ANK" evidence="1">
    <location>
        <begin position="551"/>
        <end position="583"/>
    </location>
</feature>
<feature type="domain" description="Beta-lactamase-related" evidence="3">
    <location>
        <begin position="752"/>
        <end position="876"/>
    </location>
</feature>
<dbReference type="PROSITE" id="PS50088">
    <property type="entry name" value="ANK_REPEAT"/>
    <property type="match status" value="11"/>
</dbReference>
<dbReference type="Pfam" id="PF12796">
    <property type="entry name" value="Ank_2"/>
    <property type="match status" value="3"/>
</dbReference>
<dbReference type="OrthoDB" id="448960at2759"/>
<dbReference type="PANTHER" id="PTHR24116:SF0">
    <property type="entry name" value="KINASE D-INTERACTING SUBSTRATE OF 220 KDA"/>
    <property type="match status" value="1"/>
</dbReference>
<dbReference type="PROSITE" id="PS50297">
    <property type="entry name" value="ANK_REP_REGION"/>
    <property type="match status" value="11"/>
</dbReference>
<feature type="repeat" description="ANK" evidence="1">
    <location>
        <begin position="650"/>
        <end position="682"/>
    </location>
</feature>
<sequence length="1224" mass="129969">MILQALLVALVPGPTSKEAREQMLAFFPGKGFSTAEAKMLAANRSSPCSFVFKEPEEKGQDTEFWLHLDDHSLFYQDFYLSRMLQPFYEEQERKLFYGAPNDYHNNHREHHNTITNDNDHFGHGGAGAILRGCSRGTAAHNAPGLKAERPAPKAYSGYGDEDGGSEFQDEEAPDWQEQPGPERGSDFRGRYDLRTMLVGKRQMLSGDDVASVPLVEVISVRALKQQLNGLHGMPNRFRQRLFSCGSPLDDSEMLSSPLDLELVLLTHADATQTQADELVTAVANGSTTEVETMLQQPQKVMWKLCVCCGADKNMRTADGDTALILASAAGQLESVHLLLDADADKSLCDNDGITALMAASEEGHIAVLQLLLDVGADKDFASTNVGTTALMLASQEGNAESVRLLLKAGAEKDLAASDDGTTAMMIGCLEGQTEVVRLLLDAGANKNICANDGTTALTAASENGHADIARLLLDAGADMNFASNDGATALMIASGGGHAEIVSSLLDAGANKNICDNDGTTALMAASANGHADIARLLLDAGADKNLACNGGTTALMLASGGGHAEIVSSLLDARADKNLRDNEGSTAMAEASENGHADIPRLLLDAGADMNAASNDGTTALMQASLHGQLEAVRILLDARADLNSATDAGFTALMLAHHCGHGEIARLLLDVGADMISPKKRSQPLDVSTSKRAAVEGEQNLLRGHVPGNAPKGLRAATSGAIAAVVPLPSHVLAGPVGNVLLMELPLARAALQRGVDEGLHYGAQLAVIFRGEAASVCVGEASEGRPLAEDAVLCWSSSVKPLMAIALGLLQERGRLSFEDPVAKHLPAFAKEGKADITLRHCLTHTAGLFASTMEGQPRLREVDLLSWRSAIEARPKDPARPGFAAGPALPDLGTLVFYLGACHSSAGHPPLPVLIDGLVVLWLRTLVQSQSNFLRWLWYQVGSRRMDTKPEAAHSGLSEETPALATQKGQGEGQATRGHEPAAPSQLPVPPSMPPVLNKPNRPRKPSLAAVPEASVPTASSGQVVEGQLATLVQAMSMHKDALPEPIRALLAAQEEATAASRAKVMHRAVASQTNCQKQLASLRASRTQYLQGWQKYLGDLLTNLEKQLEEKKTVMADFATTEATLEETIEAARDQVLQMAGGEVKAESDGMETEPTSLTEVAAPVAPSATVPDLRAKEDGLREALHMAKEALDQELTEVNRERTPTRKSIEISDDEQGL</sequence>
<feature type="compositionally biased region" description="Acidic residues" evidence="2">
    <location>
        <begin position="159"/>
        <end position="174"/>
    </location>
</feature>
<dbReference type="SMART" id="SM00248">
    <property type="entry name" value="ANK"/>
    <property type="match status" value="11"/>
</dbReference>
<dbReference type="Proteomes" id="UP000186817">
    <property type="component" value="Unassembled WGS sequence"/>
</dbReference>
<organism evidence="4 5">
    <name type="scientific">Symbiodinium microadriaticum</name>
    <name type="common">Dinoflagellate</name>
    <name type="synonym">Zooxanthella microadriatica</name>
    <dbReference type="NCBI Taxonomy" id="2951"/>
    <lineage>
        <taxon>Eukaryota</taxon>
        <taxon>Sar</taxon>
        <taxon>Alveolata</taxon>
        <taxon>Dinophyceae</taxon>
        <taxon>Suessiales</taxon>
        <taxon>Symbiodiniaceae</taxon>
        <taxon>Symbiodinium</taxon>
    </lineage>
</organism>
<dbReference type="PANTHER" id="PTHR24116">
    <property type="entry name" value="KINASE D-INTERACTING SUBSTRATE OF 220 KDA"/>
    <property type="match status" value="1"/>
</dbReference>
<dbReference type="InterPro" id="IPR001466">
    <property type="entry name" value="Beta-lactam-related"/>
</dbReference>
<feature type="repeat" description="ANK" evidence="1">
    <location>
        <begin position="584"/>
        <end position="616"/>
    </location>
</feature>
<feature type="region of interest" description="Disordered" evidence="2">
    <location>
        <begin position="139"/>
        <end position="188"/>
    </location>
</feature>
<dbReference type="SUPFAM" id="SSF56601">
    <property type="entry name" value="beta-lactamase/transpeptidase-like"/>
    <property type="match status" value="1"/>
</dbReference>
<dbReference type="Gene3D" id="3.40.710.10">
    <property type="entry name" value="DD-peptidase/beta-lactamase superfamily"/>
    <property type="match status" value="1"/>
</dbReference>
<feature type="repeat" description="ANK" evidence="1">
    <location>
        <begin position="419"/>
        <end position="451"/>
    </location>
</feature>
<name>A0A1Q9EIX3_SYMMI</name>
<dbReference type="PRINTS" id="PR01415">
    <property type="entry name" value="ANKYRIN"/>
</dbReference>
<dbReference type="EMBL" id="LSRX01000139">
    <property type="protein sequence ID" value="OLQ07403.1"/>
    <property type="molecule type" value="Genomic_DNA"/>
</dbReference>
<dbReference type="InterPro" id="IPR002110">
    <property type="entry name" value="Ankyrin_rpt"/>
</dbReference>
<evidence type="ECO:0000313" key="5">
    <source>
        <dbReference type="Proteomes" id="UP000186817"/>
    </source>
</evidence>
<keyword evidence="1" id="KW-0040">ANK repeat</keyword>
<dbReference type="InterPro" id="IPR036770">
    <property type="entry name" value="Ankyrin_rpt-contain_sf"/>
</dbReference>
<dbReference type="GO" id="GO:0030165">
    <property type="term" value="F:PDZ domain binding"/>
    <property type="evidence" value="ECO:0007669"/>
    <property type="project" value="TreeGrafter"/>
</dbReference>
<feature type="repeat" description="ANK" evidence="1">
    <location>
        <begin position="452"/>
        <end position="484"/>
    </location>
</feature>
<dbReference type="InterPro" id="IPR052771">
    <property type="entry name" value="Neurotrophin_sig_adaptor"/>
</dbReference>
<evidence type="ECO:0000313" key="4">
    <source>
        <dbReference type="EMBL" id="OLQ07403.1"/>
    </source>
</evidence>
<feature type="compositionally biased region" description="Basic and acidic residues" evidence="2">
    <location>
        <begin position="1202"/>
        <end position="1216"/>
    </location>
</feature>
<evidence type="ECO:0000256" key="1">
    <source>
        <dbReference type="PROSITE-ProRule" id="PRU00023"/>
    </source>
</evidence>
<accession>A0A1Q9EIX3</accession>
<dbReference type="Gene3D" id="1.25.40.20">
    <property type="entry name" value="Ankyrin repeat-containing domain"/>
    <property type="match status" value="5"/>
</dbReference>
<evidence type="ECO:0000256" key="2">
    <source>
        <dbReference type="SAM" id="MobiDB-lite"/>
    </source>
</evidence>
<comment type="caution">
    <text evidence="4">The sequence shown here is derived from an EMBL/GenBank/DDBJ whole genome shotgun (WGS) entry which is preliminary data.</text>
</comment>
<feature type="repeat" description="ANK" evidence="1">
    <location>
        <begin position="351"/>
        <end position="383"/>
    </location>
</feature>